<gene>
    <name evidence="2" type="ORF">D9611_011593</name>
</gene>
<dbReference type="OrthoDB" id="10364985at2759"/>
<sequence length="118" mass="12867">MFSFQSNLNGGRITILEEDGLQGNQVRTRTVCYQQGVLSGTAFNYTSGDALASRQSVPRRAGMSRADGTASNVALGRDPRGSTDTLNYHPIRIGLACNCSFLEPIEKIFNRVKGLLRN</sequence>
<protein>
    <submittedName>
        <fullName evidence="2">Uncharacterized protein</fullName>
    </submittedName>
</protein>
<comment type="caution">
    <text evidence="2">The sequence shown here is derived from an EMBL/GenBank/DDBJ whole genome shotgun (WGS) entry which is preliminary data.</text>
</comment>
<dbReference type="EMBL" id="JAACJK010000226">
    <property type="protein sequence ID" value="KAF5311408.1"/>
    <property type="molecule type" value="Genomic_DNA"/>
</dbReference>
<proteinExistence type="predicted"/>
<organism evidence="2 3">
    <name type="scientific">Ephemerocybe angulata</name>
    <dbReference type="NCBI Taxonomy" id="980116"/>
    <lineage>
        <taxon>Eukaryota</taxon>
        <taxon>Fungi</taxon>
        <taxon>Dikarya</taxon>
        <taxon>Basidiomycota</taxon>
        <taxon>Agaricomycotina</taxon>
        <taxon>Agaricomycetes</taxon>
        <taxon>Agaricomycetidae</taxon>
        <taxon>Agaricales</taxon>
        <taxon>Agaricineae</taxon>
        <taxon>Psathyrellaceae</taxon>
        <taxon>Ephemerocybe</taxon>
    </lineage>
</organism>
<evidence type="ECO:0000313" key="3">
    <source>
        <dbReference type="Proteomes" id="UP000541558"/>
    </source>
</evidence>
<feature type="region of interest" description="Disordered" evidence="1">
    <location>
        <begin position="56"/>
        <end position="81"/>
    </location>
</feature>
<reference evidence="2 3" key="1">
    <citation type="journal article" date="2020" name="ISME J.">
        <title>Uncovering the hidden diversity of litter-decomposition mechanisms in mushroom-forming fungi.</title>
        <authorList>
            <person name="Floudas D."/>
            <person name="Bentzer J."/>
            <person name="Ahren D."/>
            <person name="Johansson T."/>
            <person name="Persson P."/>
            <person name="Tunlid A."/>
        </authorList>
    </citation>
    <scope>NUCLEOTIDE SEQUENCE [LARGE SCALE GENOMIC DNA]</scope>
    <source>
        <strain evidence="2 3">CBS 175.51</strain>
    </source>
</reference>
<evidence type="ECO:0000256" key="1">
    <source>
        <dbReference type="SAM" id="MobiDB-lite"/>
    </source>
</evidence>
<name>A0A8H5AVQ8_9AGAR</name>
<dbReference type="AlphaFoldDB" id="A0A8H5AVQ8"/>
<dbReference type="Proteomes" id="UP000541558">
    <property type="component" value="Unassembled WGS sequence"/>
</dbReference>
<keyword evidence="3" id="KW-1185">Reference proteome</keyword>
<evidence type="ECO:0000313" key="2">
    <source>
        <dbReference type="EMBL" id="KAF5311408.1"/>
    </source>
</evidence>
<accession>A0A8H5AVQ8</accession>